<dbReference type="InterPro" id="IPR007452">
    <property type="entry name" value="TamB_C"/>
</dbReference>
<comment type="caution">
    <text evidence="7">The sequence shown here is derived from an EMBL/GenBank/DDBJ whole genome shotgun (WGS) entry which is preliminary data.</text>
</comment>
<reference evidence="7" key="2">
    <citation type="submission" date="2020-09" db="EMBL/GenBank/DDBJ databases">
        <authorList>
            <person name="Sun Q."/>
            <person name="Sedlacek I."/>
        </authorList>
    </citation>
    <scope>NUCLEOTIDE SEQUENCE</scope>
    <source>
        <strain evidence="7">CCM 8711</strain>
    </source>
</reference>
<dbReference type="PANTHER" id="PTHR36985">
    <property type="entry name" value="TRANSLOCATION AND ASSEMBLY MODULE SUBUNIT TAMB"/>
    <property type="match status" value="1"/>
</dbReference>
<gene>
    <name evidence="7" type="ORF">GCM10011425_31210</name>
</gene>
<evidence type="ECO:0000256" key="3">
    <source>
        <dbReference type="ARBA" id="ARBA00022989"/>
    </source>
</evidence>
<keyword evidence="3" id="KW-1133">Transmembrane helix</keyword>
<evidence type="ECO:0000313" key="7">
    <source>
        <dbReference type="EMBL" id="GGI51909.1"/>
    </source>
</evidence>
<keyword evidence="8" id="KW-1185">Reference proteome</keyword>
<proteinExistence type="predicted"/>
<evidence type="ECO:0000313" key="8">
    <source>
        <dbReference type="Proteomes" id="UP000662074"/>
    </source>
</evidence>
<evidence type="ECO:0000259" key="6">
    <source>
        <dbReference type="Pfam" id="PF04357"/>
    </source>
</evidence>
<dbReference type="EMBL" id="BMDO01000009">
    <property type="protein sequence ID" value="GGI51909.1"/>
    <property type="molecule type" value="Genomic_DNA"/>
</dbReference>
<organism evidence="7 8">
    <name type="scientific">Mucilaginibacter galii</name>
    <dbReference type="NCBI Taxonomy" id="2005073"/>
    <lineage>
        <taxon>Bacteria</taxon>
        <taxon>Pseudomonadati</taxon>
        <taxon>Bacteroidota</taxon>
        <taxon>Sphingobacteriia</taxon>
        <taxon>Sphingobacteriales</taxon>
        <taxon>Sphingobacteriaceae</taxon>
        <taxon>Mucilaginibacter</taxon>
    </lineage>
</organism>
<comment type="subcellular location">
    <subcellularLocation>
        <location evidence="1">Membrane</location>
        <topology evidence="1">Single-pass membrane protein</topology>
    </subcellularLocation>
</comment>
<dbReference type="GO" id="GO:0009306">
    <property type="term" value="P:protein secretion"/>
    <property type="evidence" value="ECO:0007669"/>
    <property type="project" value="InterPro"/>
</dbReference>
<keyword evidence="2" id="KW-0812">Transmembrane</keyword>
<sequence length="1460" mass="162886">MQTWAARKATNYLSKELHTKVGIKSLYIKPFSSVALEDFYVLDKQKDTLLHTPLLTVELTGFSVFNSIKQRQIEFKNIQLDNGSFYLKKQKDSTTNLQFIIDYFSGKPDTVKKVSKPWTLNFERIAVNNLRVRYKNMLKPVPTPGVVNFDDLDVSHFSTVLTGMDLKNHIFKGNLQNLTLQEKSGFKVNNLTVNASIDTNQILLQNLLLVTPKSHLKNYFRMRYKSFGDFSDFVNKVVMDAEMKNSHLSSTDIGYFTPSLGKINFEFGINGRASGLVNNIKARNLTVTTAQATYLKGNFNLKGLPNFERTRMELDFEQLATNKKDLDNLYSHFTGTPNRHVPEVMAKFGNISFSGKLTGTQDNFYTKGTFKTLLGRLDPDVYLKISSKGVPSYKGKLGATNFDLAKLLDNNTLGRTTMVATVNGSGDAIRNLSTTLGAKVNYIDFKGYRYQNVNVDGSFKNQIAKAKINVGDRNLKLNLNGNVNLNKNLPQYQFTASIRDAHLNKLKLVKDTLTLSTDMSTSFTGNSLNNLQGFVSLHPTRVTTPHDNYIVDSLKLTAVGLDSNRTISLLSDVADGSIKGTYDLTTLPSYYKTIAKKYIPSLKTTIYKPGLQNFEFRLKLKNLDPLLLIFMPDLKIPEGGTFVGRFNSKNRTATLSGLIRTVKYGKMVFHDFIVDESTADSLLNLNLSLSRVDLTDSLYIKDINITNFLRNDSLNFNVKLSDKNATNQLDLYGLVEFGRDTTAKLKLLPSEVILERESWRLTEQVRIRLLNGKTQIQGFELSNGEQQVRIDGFISDNVQDKLKVEFEKFHVSTLNQLTKSAGVLLRGSLNGEVNLTSVMKAPGVDANLRVDSLVMNQTMVGDLKIVSDLDNERKRANVKLNILNRGLETLNIAGAYYLNKETGDKLDFDVRMDQTEAVIFAPFIKKLVSDVKGTISADLKLTGAPSNPKLNGTITLANTGVTVDYLKVPYIINDKVTVTNSIIKIDDMILSDQRGGKGTANGSVDLSDFATPILDIHVVAQNLMALNTTFKDNRLYYGTAFGSGNFSFTGPIDNMKIDITAKTEDGTIFNIPLNTSATAGEYDFIRFVSHKDSTHYVTNANRFKGVTLNFDLSADEKTVVKITTDLGVLEGRGTARGLKLNINSLGDFDMRGDFLISSGRFDFTAKNFISKNFQVNQGGTLRWTGNPSNAEINLRATYELRANVSDLYTAAGYNSPDQKQELVQAQLILTRTLLQPAIEFDFNFPLNPSIKDQLGTYLSDVNNRNQQALSLIVRRQFAPGTGSNINEQVMGTAKNAASEFIFNKLNSYLAQSTSFKSLDLNIRSQSDASASLRLFKDRVVINGSLYSATGSGNLFNNSSNLFNSRNLTSDLGVEYLIRPDGQLRARYSYRVLNNYQLLDNANNEQNVQYVNGLGLIYQRDFDSFKEFFRNLFRKGASAPKPTTTGTTTVPVVVDDPDEDK</sequence>
<feature type="compositionally biased region" description="Low complexity" evidence="5">
    <location>
        <begin position="1439"/>
        <end position="1453"/>
    </location>
</feature>
<protein>
    <submittedName>
        <fullName evidence="7">DUF490 domain-containing protein</fullName>
    </submittedName>
</protein>
<dbReference type="GO" id="GO:0005886">
    <property type="term" value="C:plasma membrane"/>
    <property type="evidence" value="ECO:0007669"/>
    <property type="project" value="InterPro"/>
</dbReference>
<evidence type="ECO:0000256" key="5">
    <source>
        <dbReference type="SAM" id="MobiDB-lite"/>
    </source>
</evidence>
<keyword evidence="4" id="KW-0472">Membrane</keyword>
<name>A0A917JB83_9SPHI</name>
<evidence type="ECO:0000256" key="1">
    <source>
        <dbReference type="ARBA" id="ARBA00004167"/>
    </source>
</evidence>
<feature type="region of interest" description="Disordered" evidence="5">
    <location>
        <begin position="1439"/>
        <end position="1460"/>
    </location>
</feature>
<evidence type="ECO:0000256" key="2">
    <source>
        <dbReference type="ARBA" id="ARBA00022692"/>
    </source>
</evidence>
<dbReference type="PANTHER" id="PTHR36985:SF1">
    <property type="entry name" value="TRANSLOCATION AND ASSEMBLY MODULE SUBUNIT TAMB"/>
    <property type="match status" value="1"/>
</dbReference>
<evidence type="ECO:0000256" key="4">
    <source>
        <dbReference type="ARBA" id="ARBA00023136"/>
    </source>
</evidence>
<dbReference type="RefSeq" id="WP_188418016.1">
    <property type="nucleotide sequence ID" value="NZ_BMDO01000009.1"/>
</dbReference>
<accession>A0A917JB83</accession>
<feature type="domain" description="Translocation and assembly module TamB C-terminal" evidence="6">
    <location>
        <begin position="992"/>
        <end position="1421"/>
    </location>
</feature>
<feature type="domain" description="Translocation and assembly module TamB C-terminal" evidence="6">
    <location>
        <begin position="784"/>
        <end position="957"/>
    </location>
</feature>
<reference evidence="7" key="1">
    <citation type="journal article" date="2014" name="Int. J. Syst. Evol. Microbiol.">
        <title>Complete genome sequence of Corynebacterium casei LMG S-19264T (=DSM 44701T), isolated from a smear-ripened cheese.</title>
        <authorList>
            <consortium name="US DOE Joint Genome Institute (JGI-PGF)"/>
            <person name="Walter F."/>
            <person name="Albersmeier A."/>
            <person name="Kalinowski J."/>
            <person name="Ruckert C."/>
        </authorList>
    </citation>
    <scope>NUCLEOTIDE SEQUENCE</scope>
    <source>
        <strain evidence="7">CCM 8711</strain>
    </source>
</reference>
<dbReference type="Pfam" id="PF04357">
    <property type="entry name" value="TamB"/>
    <property type="match status" value="2"/>
</dbReference>
<dbReference type="Proteomes" id="UP000662074">
    <property type="component" value="Unassembled WGS sequence"/>
</dbReference>